<feature type="transmembrane region" description="Helical" evidence="7">
    <location>
        <begin position="33"/>
        <end position="49"/>
    </location>
</feature>
<dbReference type="GO" id="GO:0016020">
    <property type="term" value="C:membrane"/>
    <property type="evidence" value="ECO:0007669"/>
    <property type="project" value="UniProtKB-SubCell"/>
</dbReference>
<name>A0A2T2NPH8_CORCC</name>
<feature type="compositionally biased region" description="Polar residues" evidence="6">
    <location>
        <begin position="323"/>
        <end position="355"/>
    </location>
</feature>
<evidence type="ECO:0000256" key="1">
    <source>
        <dbReference type="ARBA" id="ARBA00004141"/>
    </source>
</evidence>
<evidence type="ECO:0000256" key="2">
    <source>
        <dbReference type="ARBA" id="ARBA00022692"/>
    </source>
</evidence>
<reference evidence="9 10" key="1">
    <citation type="journal article" date="2018" name="Front. Microbiol.">
        <title>Genome-Wide Analysis of Corynespora cassiicola Leaf Fall Disease Putative Effectors.</title>
        <authorList>
            <person name="Lopez D."/>
            <person name="Ribeiro S."/>
            <person name="Label P."/>
            <person name="Fumanal B."/>
            <person name="Venisse J.S."/>
            <person name="Kohler A."/>
            <person name="de Oliveira R.R."/>
            <person name="Labutti K."/>
            <person name="Lipzen A."/>
            <person name="Lail K."/>
            <person name="Bauer D."/>
            <person name="Ohm R.A."/>
            <person name="Barry K.W."/>
            <person name="Spatafora J."/>
            <person name="Grigoriev I.V."/>
            <person name="Martin F.M."/>
            <person name="Pujade-Renaud V."/>
        </authorList>
    </citation>
    <scope>NUCLEOTIDE SEQUENCE [LARGE SCALE GENOMIC DNA]</scope>
    <source>
        <strain evidence="9 10">Philippines</strain>
    </source>
</reference>
<evidence type="ECO:0000256" key="6">
    <source>
        <dbReference type="SAM" id="MobiDB-lite"/>
    </source>
</evidence>
<sequence length="355" mass="39037">MAAMDPSKIPLAPNPSGAPPNFENPPSLHDTKTGISIALIIIGAVFLAFRLGTNLKLHRKLCLDDSLCIFAFAGGVCYYAVGHVVSGRGTGRHTWDIPVTVMSASMMQLQVVIQFLIAPTLWAAKSAILALYIRIFGTITWMRRTSYVWIFLMALFYGMNIVIAGVYCVPRKGEPWEGASFQRCTSSAWLNVVVGVFSCVADLVILVLPFPIVWKLHVSMAKKYSLALVVLAIVSLYLRVIIFNGNDPTWNGTILQIVTVAEVFGTVSVSCAPAMSAFWLKIFSKSTVWSELRSSFIFSSRKSQSSKQNLSEGHQNDSKTIIRETTYQVSEDGTSRASSNYQQQLPITSMGTKSQ</sequence>
<accession>A0A2T2NPH8</accession>
<evidence type="ECO:0000259" key="8">
    <source>
        <dbReference type="Pfam" id="PF20684"/>
    </source>
</evidence>
<protein>
    <recommendedName>
        <fullName evidence="8">Rhodopsin domain-containing protein</fullName>
    </recommendedName>
</protein>
<feature type="transmembrane region" description="Helical" evidence="7">
    <location>
        <begin position="254"/>
        <end position="280"/>
    </location>
</feature>
<gene>
    <name evidence="9" type="ORF">BS50DRAFT_634725</name>
</gene>
<feature type="transmembrane region" description="Helical" evidence="7">
    <location>
        <begin position="111"/>
        <end position="135"/>
    </location>
</feature>
<evidence type="ECO:0000313" key="10">
    <source>
        <dbReference type="Proteomes" id="UP000240883"/>
    </source>
</evidence>
<evidence type="ECO:0000256" key="5">
    <source>
        <dbReference type="ARBA" id="ARBA00038359"/>
    </source>
</evidence>
<organism evidence="9 10">
    <name type="scientific">Corynespora cassiicola Philippines</name>
    <dbReference type="NCBI Taxonomy" id="1448308"/>
    <lineage>
        <taxon>Eukaryota</taxon>
        <taxon>Fungi</taxon>
        <taxon>Dikarya</taxon>
        <taxon>Ascomycota</taxon>
        <taxon>Pezizomycotina</taxon>
        <taxon>Dothideomycetes</taxon>
        <taxon>Pleosporomycetidae</taxon>
        <taxon>Pleosporales</taxon>
        <taxon>Corynesporascaceae</taxon>
        <taxon>Corynespora</taxon>
    </lineage>
</organism>
<proteinExistence type="inferred from homology"/>
<evidence type="ECO:0000256" key="4">
    <source>
        <dbReference type="ARBA" id="ARBA00023136"/>
    </source>
</evidence>
<dbReference type="InterPro" id="IPR052337">
    <property type="entry name" value="SAT4-like"/>
</dbReference>
<comment type="subcellular location">
    <subcellularLocation>
        <location evidence="1">Membrane</location>
        <topology evidence="1">Multi-pass membrane protein</topology>
    </subcellularLocation>
</comment>
<dbReference type="AlphaFoldDB" id="A0A2T2NPH8"/>
<keyword evidence="2 7" id="KW-0812">Transmembrane</keyword>
<dbReference type="PANTHER" id="PTHR33048">
    <property type="entry name" value="PTH11-LIKE INTEGRAL MEMBRANE PROTEIN (AFU_ORTHOLOGUE AFUA_5G11245)"/>
    <property type="match status" value="1"/>
</dbReference>
<comment type="similarity">
    <text evidence="5">Belongs to the SAT4 family.</text>
</comment>
<dbReference type="Proteomes" id="UP000240883">
    <property type="component" value="Unassembled WGS sequence"/>
</dbReference>
<feature type="transmembrane region" description="Helical" evidence="7">
    <location>
        <begin position="61"/>
        <end position="81"/>
    </location>
</feature>
<feature type="domain" description="Rhodopsin" evidence="8">
    <location>
        <begin position="50"/>
        <end position="277"/>
    </location>
</feature>
<evidence type="ECO:0000256" key="3">
    <source>
        <dbReference type="ARBA" id="ARBA00022989"/>
    </source>
</evidence>
<feature type="transmembrane region" description="Helical" evidence="7">
    <location>
        <begin position="187"/>
        <end position="212"/>
    </location>
</feature>
<keyword evidence="4 7" id="KW-0472">Membrane</keyword>
<dbReference type="Pfam" id="PF20684">
    <property type="entry name" value="Fung_rhodopsin"/>
    <property type="match status" value="1"/>
</dbReference>
<keyword evidence="10" id="KW-1185">Reference proteome</keyword>
<feature type="transmembrane region" description="Helical" evidence="7">
    <location>
        <begin position="224"/>
        <end position="242"/>
    </location>
</feature>
<evidence type="ECO:0000313" key="9">
    <source>
        <dbReference type="EMBL" id="PSN67345.1"/>
    </source>
</evidence>
<dbReference type="PANTHER" id="PTHR33048:SF146">
    <property type="entry name" value="INTEGRAL MEMBRANE PROTEIN"/>
    <property type="match status" value="1"/>
</dbReference>
<dbReference type="InterPro" id="IPR049326">
    <property type="entry name" value="Rhodopsin_dom_fungi"/>
</dbReference>
<feature type="transmembrane region" description="Helical" evidence="7">
    <location>
        <begin position="147"/>
        <end position="167"/>
    </location>
</feature>
<evidence type="ECO:0000256" key="7">
    <source>
        <dbReference type="SAM" id="Phobius"/>
    </source>
</evidence>
<feature type="region of interest" description="Disordered" evidence="6">
    <location>
        <begin position="307"/>
        <end position="355"/>
    </location>
</feature>
<dbReference type="EMBL" id="KZ678135">
    <property type="protein sequence ID" value="PSN67345.1"/>
    <property type="molecule type" value="Genomic_DNA"/>
</dbReference>
<dbReference type="OrthoDB" id="444631at2759"/>
<feature type="region of interest" description="Disordered" evidence="6">
    <location>
        <begin position="1"/>
        <end position="25"/>
    </location>
</feature>
<keyword evidence="3 7" id="KW-1133">Transmembrane helix</keyword>